<feature type="domain" description="DAGKc" evidence="13">
    <location>
        <begin position="58"/>
        <end position="188"/>
    </location>
</feature>
<evidence type="ECO:0000313" key="15">
    <source>
        <dbReference type="Proteomes" id="UP000184465"/>
    </source>
</evidence>
<proteinExistence type="inferred from homology"/>
<dbReference type="Gene3D" id="3.40.50.10330">
    <property type="entry name" value="Probable inorganic polyphosphate/atp-NAD kinase, domain 1"/>
    <property type="match status" value="1"/>
</dbReference>
<dbReference type="PROSITE" id="PS50146">
    <property type="entry name" value="DAGK"/>
    <property type="match status" value="1"/>
</dbReference>
<keyword evidence="3" id="KW-0444">Lipid biosynthesis</keyword>
<evidence type="ECO:0000256" key="8">
    <source>
        <dbReference type="ARBA" id="ARBA00022840"/>
    </source>
</evidence>
<comment type="similarity">
    <text evidence="2">Belongs to the diacylglycerol/lipid kinase family.</text>
</comment>
<protein>
    <submittedName>
        <fullName evidence="14">Lipid kinase, YegS/Rv2252/BmrU family</fullName>
    </submittedName>
</protein>
<accession>A0A1M6NYJ0</accession>
<dbReference type="InterPro" id="IPR017438">
    <property type="entry name" value="ATP-NAD_kinase_N"/>
</dbReference>
<name>A0A1M6NYJ0_PARC5</name>
<keyword evidence="12" id="KW-1208">Phospholipid metabolism</keyword>
<evidence type="ECO:0000256" key="10">
    <source>
        <dbReference type="ARBA" id="ARBA00023098"/>
    </source>
</evidence>
<sequence length="350" mass="39462">MFSQKHWLFEKTKCRFINALYIFRIKYLDGIVLGDLKLYVSDSFLQKVIMQFAQISEGTMKKYLFIVNPIAGKGRTLELIPKIKESFDRDKIDYDIRITHARGEGEKIARDAVEKGYTHIISVGGDGTAYEVINGIGSSKAILGILPSGTGNDFVRMIKKSKDYDEILKTLKISKTKKIDIGKANNRYYLNCSSVGIDAEIVKETEKIKKYISGPSAYFLGVFKTLLKYKNKEVDIFIDGKKIRRNIELVAVSNGKYYGGGMKINPTADFEDGLLDICLVNKMNKLKFALLFSTVFKGKHIKFKEVEVFRGKEVKILGDESLLLNADGDIIGTTPVEIKVEKACIEFIVP</sequence>
<keyword evidence="11" id="KW-0594">Phospholipid biosynthesis</keyword>
<dbReference type="InterPro" id="IPR050187">
    <property type="entry name" value="Lipid_Phosphate_FormReg"/>
</dbReference>
<comment type="cofactor">
    <cofactor evidence="1">
        <name>Mg(2+)</name>
        <dbReference type="ChEBI" id="CHEBI:18420"/>
    </cofactor>
</comment>
<dbReference type="SMART" id="SM00046">
    <property type="entry name" value="DAGKc"/>
    <property type="match status" value="1"/>
</dbReference>
<keyword evidence="7 14" id="KW-0418">Kinase</keyword>
<dbReference type="InterPro" id="IPR001206">
    <property type="entry name" value="Diacylglycerol_kinase_cat_dom"/>
</dbReference>
<keyword evidence="8" id="KW-0067">ATP-binding</keyword>
<evidence type="ECO:0000256" key="3">
    <source>
        <dbReference type="ARBA" id="ARBA00022516"/>
    </source>
</evidence>
<organism evidence="14 15">
    <name type="scientific">Paramaledivibacter caminithermalis (strain DSM 15212 / CIP 107654 / DViRD3)</name>
    <name type="common">Clostridium caminithermale</name>
    <dbReference type="NCBI Taxonomy" id="1121301"/>
    <lineage>
        <taxon>Bacteria</taxon>
        <taxon>Bacillati</taxon>
        <taxon>Bacillota</taxon>
        <taxon>Clostridia</taxon>
        <taxon>Peptostreptococcales</taxon>
        <taxon>Caminicellaceae</taxon>
        <taxon>Paramaledivibacter</taxon>
    </lineage>
</organism>
<evidence type="ECO:0000259" key="13">
    <source>
        <dbReference type="PROSITE" id="PS50146"/>
    </source>
</evidence>
<dbReference type="GO" id="GO:0008654">
    <property type="term" value="P:phospholipid biosynthetic process"/>
    <property type="evidence" value="ECO:0007669"/>
    <property type="project" value="UniProtKB-KW"/>
</dbReference>
<dbReference type="Proteomes" id="UP000184465">
    <property type="component" value="Unassembled WGS sequence"/>
</dbReference>
<keyword evidence="15" id="KW-1185">Reference proteome</keyword>
<dbReference type="PANTHER" id="PTHR12358:SF106">
    <property type="entry name" value="LIPID KINASE YEGS"/>
    <property type="match status" value="1"/>
</dbReference>
<keyword evidence="4" id="KW-0808">Transferase</keyword>
<dbReference type="GO" id="GO:0016301">
    <property type="term" value="F:kinase activity"/>
    <property type="evidence" value="ECO:0007669"/>
    <property type="project" value="UniProtKB-KW"/>
</dbReference>
<evidence type="ECO:0000256" key="12">
    <source>
        <dbReference type="ARBA" id="ARBA00023264"/>
    </source>
</evidence>
<dbReference type="InterPro" id="IPR016064">
    <property type="entry name" value="NAD/diacylglycerol_kinase_sf"/>
</dbReference>
<keyword evidence="6" id="KW-0547">Nucleotide-binding</keyword>
<dbReference type="Gene3D" id="2.60.200.40">
    <property type="match status" value="1"/>
</dbReference>
<evidence type="ECO:0000256" key="4">
    <source>
        <dbReference type="ARBA" id="ARBA00022679"/>
    </source>
</evidence>
<dbReference type="GO" id="GO:0005524">
    <property type="term" value="F:ATP binding"/>
    <property type="evidence" value="ECO:0007669"/>
    <property type="project" value="UniProtKB-KW"/>
</dbReference>
<dbReference type="Pfam" id="PF00781">
    <property type="entry name" value="DAGK_cat"/>
    <property type="match status" value="1"/>
</dbReference>
<gene>
    <name evidence="14" type="ORF">SAMN02745912_01936</name>
</gene>
<keyword evidence="9" id="KW-0460">Magnesium</keyword>
<reference evidence="14 15" key="1">
    <citation type="submission" date="2016-11" db="EMBL/GenBank/DDBJ databases">
        <authorList>
            <person name="Jaros S."/>
            <person name="Januszkiewicz K."/>
            <person name="Wedrychowicz H."/>
        </authorList>
    </citation>
    <scope>NUCLEOTIDE SEQUENCE [LARGE SCALE GENOMIC DNA]</scope>
    <source>
        <strain evidence="14 15">DSM 15212</strain>
    </source>
</reference>
<keyword evidence="5" id="KW-0479">Metal-binding</keyword>
<evidence type="ECO:0000256" key="6">
    <source>
        <dbReference type="ARBA" id="ARBA00022741"/>
    </source>
</evidence>
<dbReference type="NCBIfam" id="TIGR00147">
    <property type="entry name" value="YegS/Rv2252/BmrU family lipid kinase"/>
    <property type="match status" value="1"/>
</dbReference>
<evidence type="ECO:0000256" key="1">
    <source>
        <dbReference type="ARBA" id="ARBA00001946"/>
    </source>
</evidence>
<evidence type="ECO:0000256" key="11">
    <source>
        <dbReference type="ARBA" id="ARBA00023209"/>
    </source>
</evidence>
<evidence type="ECO:0000256" key="2">
    <source>
        <dbReference type="ARBA" id="ARBA00005983"/>
    </source>
</evidence>
<evidence type="ECO:0000256" key="9">
    <source>
        <dbReference type="ARBA" id="ARBA00022842"/>
    </source>
</evidence>
<dbReference type="PANTHER" id="PTHR12358">
    <property type="entry name" value="SPHINGOSINE KINASE"/>
    <property type="match status" value="1"/>
</dbReference>
<dbReference type="AlphaFoldDB" id="A0A1M6NYJ0"/>
<dbReference type="GO" id="GO:0046872">
    <property type="term" value="F:metal ion binding"/>
    <property type="evidence" value="ECO:0007669"/>
    <property type="project" value="UniProtKB-KW"/>
</dbReference>
<evidence type="ECO:0000256" key="5">
    <source>
        <dbReference type="ARBA" id="ARBA00022723"/>
    </source>
</evidence>
<dbReference type="STRING" id="1121301.SAMN02745912_01936"/>
<keyword evidence="10" id="KW-0443">Lipid metabolism</keyword>
<dbReference type="Pfam" id="PF19279">
    <property type="entry name" value="YegS_C"/>
    <property type="match status" value="1"/>
</dbReference>
<dbReference type="EMBL" id="FRAG01000020">
    <property type="protein sequence ID" value="SHK00799.1"/>
    <property type="molecule type" value="Genomic_DNA"/>
</dbReference>
<dbReference type="InterPro" id="IPR005218">
    <property type="entry name" value="Diacylglycerol/lipid_kinase"/>
</dbReference>
<evidence type="ECO:0000313" key="14">
    <source>
        <dbReference type="EMBL" id="SHK00799.1"/>
    </source>
</evidence>
<dbReference type="SUPFAM" id="SSF111331">
    <property type="entry name" value="NAD kinase/diacylglycerol kinase-like"/>
    <property type="match status" value="1"/>
</dbReference>
<dbReference type="InterPro" id="IPR045540">
    <property type="entry name" value="YegS/DAGK_C"/>
</dbReference>
<evidence type="ECO:0000256" key="7">
    <source>
        <dbReference type="ARBA" id="ARBA00022777"/>
    </source>
</evidence>
<dbReference type="GO" id="GO:0005886">
    <property type="term" value="C:plasma membrane"/>
    <property type="evidence" value="ECO:0007669"/>
    <property type="project" value="TreeGrafter"/>
</dbReference>